<keyword evidence="1" id="KW-0812">Transmembrane</keyword>
<sequence length="90" mass="9650">MLPIKRLIEETVFVGLVTACLFAGSPTLISPPSTKAMTEGVVRLPSAFGITVGSLPSITATQLLVVPKSIPIILLILIYFISVQNCFLDY</sequence>
<name>A3U8F4_CROAH</name>
<proteinExistence type="predicted"/>
<accession>A3U8F4</accession>
<keyword evidence="1" id="KW-0472">Membrane</keyword>
<keyword evidence="3" id="KW-1185">Reference proteome</keyword>
<dbReference type="STRING" id="216432.CA2559_07160"/>
<dbReference type="KEGG" id="cat:CA2559_07160"/>
<gene>
    <name evidence="2" type="ordered locus">CA2559_07160</name>
</gene>
<keyword evidence="1" id="KW-1133">Transmembrane helix</keyword>
<evidence type="ECO:0000313" key="3">
    <source>
        <dbReference type="Proteomes" id="UP000002297"/>
    </source>
</evidence>
<evidence type="ECO:0000256" key="1">
    <source>
        <dbReference type="SAM" id="Phobius"/>
    </source>
</evidence>
<dbReference type="EMBL" id="CP002046">
    <property type="protein sequence ID" value="EAP88521.1"/>
    <property type="molecule type" value="Genomic_DNA"/>
</dbReference>
<organism evidence="2 3">
    <name type="scientific">Croceibacter atlanticus (strain ATCC BAA-628 / JCM 21780 / CIP 108009 / IAM 15332 / KCTC 12090 / HTCC2559)</name>
    <dbReference type="NCBI Taxonomy" id="216432"/>
    <lineage>
        <taxon>Bacteria</taxon>
        <taxon>Pseudomonadati</taxon>
        <taxon>Bacteroidota</taxon>
        <taxon>Flavobacteriia</taxon>
        <taxon>Flavobacteriales</taxon>
        <taxon>Flavobacteriaceae</taxon>
        <taxon>Croceibacter</taxon>
    </lineage>
</organism>
<dbReference type="AlphaFoldDB" id="A3U8F4"/>
<reference evidence="2 3" key="1">
    <citation type="journal article" date="2010" name="J. Bacteriol.">
        <title>The complete genome sequence of Croceibacter atlanticus HTCC2559T.</title>
        <authorList>
            <person name="Oh H.M."/>
            <person name="Kang I."/>
            <person name="Ferriera S."/>
            <person name="Giovannoni S.J."/>
            <person name="Cho J.C."/>
        </authorList>
    </citation>
    <scope>NUCLEOTIDE SEQUENCE [LARGE SCALE GENOMIC DNA]</scope>
    <source>
        <strain evidence="3">ATCC BAA-628 / HTCC2559 / KCTC 12090</strain>
    </source>
</reference>
<feature type="transmembrane region" description="Helical" evidence="1">
    <location>
        <begin position="12"/>
        <end position="29"/>
    </location>
</feature>
<dbReference type="eggNOG" id="ENOG5033JFX">
    <property type="taxonomic scope" value="Bacteria"/>
</dbReference>
<protein>
    <submittedName>
        <fullName evidence="2">Uncharacterized protein</fullName>
    </submittedName>
</protein>
<dbReference type="Proteomes" id="UP000002297">
    <property type="component" value="Chromosome"/>
</dbReference>
<evidence type="ECO:0000313" key="2">
    <source>
        <dbReference type="EMBL" id="EAP88521.1"/>
    </source>
</evidence>
<dbReference type="HOGENOM" id="CLU_182208_0_0_10"/>